<evidence type="ECO:0000313" key="7">
    <source>
        <dbReference type="Proteomes" id="UP001221898"/>
    </source>
</evidence>
<dbReference type="PROSITE" id="PS50041">
    <property type="entry name" value="C_TYPE_LECTIN_2"/>
    <property type="match status" value="1"/>
</dbReference>
<dbReference type="InterPro" id="IPR016187">
    <property type="entry name" value="CTDL_fold"/>
</dbReference>
<name>A0AAD7RFM8_9TELE</name>
<organism evidence="6 7">
    <name type="scientific">Aldrovandia affinis</name>
    <dbReference type="NCBI Taxonomy" id="143900"/>
    <lineage>
        <taxon>Eukaryota</taxon>
        <taxon>Metazoa</taxon>
        <taxon>Chordata</taxon>
        <taxon>Craniata</taxon>
        <taxon>Vertebrata</taxon>
        <taxon>Euteleostomi</taxon>
        <taxon>Actinopterygii</taxon>
        <taxon>Neopterygii</taxon>
        <taxon>Teleostei</taxon>
        <taxon>Notacanthiformes</taxon>
        <taxon>Halosauridae</taxon>
        <taxon>Aldrovandia</taxon>
    </lineage>
</organism>
<keyword evidence="4" id="KW-0812">Transmembrane</keyword>
<dbReference type="AlphaFoldDB" id="A0AAD7RFM8"/>
<proteinExistence type="predicted"/>
<reference evidence="6" key="1">
    <citation type="journal article" date="2023" name="Science">
        <title>Genome structures resolve the early diversification of teleost fishes.</title>
        <authorList>
            <person name="Parey E."/>
            <person name="Louis A."/>
            <person name="Montfort J."/>
            <person name="Bouchez O."/>
            <person name="Roques C."/>
            <person name="Iampietro C."/>
            <person name="Lluch J."/>
            <person name="Castinel A."/>
            <person name="Donnadieu C."/>
            <person name="Desvignes T."/>
            <person name="Floi Bucao C."/>
            <person name="Jouanno E."/>
            <person name="Wen M."/>
            <person name="Mejri S."/>
            <person name="Dirks R."/>
            <person name="Jansen H."/>
            <person name="Henkel C."/>
            <person name="Chen W.J."/>
            <person name="Zahm M."/>
            <person name="Cabau C."/>
            <person name="Klopp C."/>
            <person name="Thompson A.W."/>
            <person name="Robinson-Rechavi M."/>
            <person name="Braasch I."/>
            <person name="Lecointre G."/>
            <person name="Bobe J."/>
            <person name="Postlethwait J.H."/>
            <person name="Berthelot C."/>
            <person name="Roest Crollius H."/>
            <person name="Guiguen Y."/>
        </authorList>
    </citation>
    <scope>NUCLEOTIDE SEQUENCE</scope>
    <source>
        <strain evidence="6">NC1722</strain>
    </source>
</reference>
<dbReference type="InterPro" id="IPR018378">
    <property type="entry name" value="C-type_lectin_CS"/>
</dbReference>
<evidence type="ECO:0000259" key="5">
    <source>
        <dbReference type="PROSITE" id="PS50041"/>
    </source>
</evidence>
<keyword evidence="2" id="KW-1015">Disulfide bond</keyword>
<dbReference type="CDD" id="cd03590">
    <property type="entry name" value="CLECT_DC-SIGN_like"/>
    <property type="match status" value="1"/>
</dbReference>
<keyword evidence="4" id="KW-0472">Membrane</keyword>
<accession>A0AAD7RFM8</accession>
<dbReference type="GO" id="GO:0030246">
    <property type="term" value="F:carbohydrate binding"/>
    <property type="evidence" value="ECO:0007669"/>
    <property type="project" value="UniProtKB-KW"/>
</dbReference>
<evidence type="ECO:0000256" key="1">
    <source>
        <dbReference type="ARBA" id="ARBA00022734"/>
    </source>
</evidence>
<comment type="caution">
    <text evidence="6">The sequence shown here is derived from an EMBL/GenBank/DDBJ whole genome shotgun (WGS) entry which is preliminary data.</text>
</comment>
<dbReference type="InterPro" id="IPR001304">
    <property type="entry name" value="C-type_lectin-like"/>
</dbReference>
<feature type="domain" description="C-type lectin" evidence="5">
    <location>
        <begin position="142"/>
        <end position="265"/>
    </location>
</feature>
<protein>
    <recommendedName>
        <fullName evidence="5">C-type lectin domain-containing protein</fullName>
    </recommendedName>
</protein>
<dbReference type="InterPro" id="IPR050111">
    <property type="entry name" value="C-type_lectin/snaclec_domain"/>
</dbReference>
<gene>
    <name evidence="6" type="ORF">AAFF_G00232190</name>
</gene>
<dbReference type="PANTHER" id="PTHR22803">
    <property type="entry name" value="MANNOSE, PHOSPHOLIPASE, LECTIN RECEPTOR RELATED"/>
    <property type="match status" value="1"/>
</dbReference>
<dbReference type="Gene3D" id="3.10.100.10">
    <property type="entry name" value="Mannose-Binding Protein A, subunit A"/>
    <property type="match status" value="1"/>
</dbReference>
<feature type="transmembrane region" description="Helical" evidence="4">
    <location>
        <begin position="81"/>
        <end position="102"/>
    </location>
</feature>
<keyword evidence="4" id="KW-1133">Transmembrane helix</keyword>
<dbReference type="SMART" id="SM00034">
    <property type="entry name" value="CLECT"/>
    <property type="match status" value="1"/>
</dbReference>
<dbReference type="Proteomes" id="UP001221898">
    <property type="component" value="Unassembled WGS sequence"/>
</dbReference>
<evidence type="ECO:0000256" key="4">
    <source>
        <dbReference type="SAM" id="Phobius"/>
    </source>
</evidence>
<dbReference type="Pfam" id="PF00059">
    <property type="entry name" value="Lectin_C"/>
    <property type="match status" value="1"/>
</dbReference>
<dbReference type="PROSITE" id="PS00615">
    <property type="entry name" value="C_TYPE_LECTIN_1"/>
    <property type="match status" value="1"/>
</dbReference>
<dbReference type="EMBL" id="JAINUG010000304">
    <property type="protein sequence ID" value="KAJ8378990.1"/>
    <property type="molecule type" value="Genomic_DNA"/>
</dbReference>
<evidence type="ECO:0000313" key="6">
    <source>
        <dbReference type="EMBL" id="KAJ8378990.1"/>
    </source>
</evidence>
<dbReference type="InterPro" id="IPR033989">
    <property type="entry name" value="CD209-like_CTLD"/>
</dbReference>
<dbReference type="SUPFAM" id="SSF56436">
    <property type="entry name" value="C-type lectin-like"/>
    <property type="match status" value="1"/>
</dbReference>
<evidence type="ECO:0000256" key="2">
    <source>
        <dbReference type="ARBA" id="ARBA00023157"/>
    </source>
</evidence>
<keyword evidence="7" id="KW-1185">Reference proteome</keyword>
<evidence type="ECO:0000256" key="3">
    <source>
        <dbReference type="SAM" id="MobiDB-lite"/>
    </source>
</evidence>
<feature type="region of interest" description="Disordered" evidence="3">
    <location>
        <begin position="215"/>
        <end position="234"/>
    </location>
</feature>
<sequence length="270" mass="30158">MDEHIYRNSETVFSHLDQDQEEAEDMPIYGNVADQTLRGKQSHPVAAIRSFKSVTDKAQINDSSPEPAAEDSGAPYRCIHILLAVLCLALLCGLTALGILYVEKSNTSDSLEARNNNLSVLLSAVEQRLAESTTCGTGWKKHQGKLYYFSTEKMNWNQSRDYCISKGAHLVIIKSQQEQEFVSSSINESHWIGLSDQVTERQWLWVDNTPLNDTETQPWWSKEPDNWTGGGDPSGEDCGSLGDYNGHVSFWFDASCGKIYHFVCEAPSAI</sequence>
<keyword evidence="1" id="KW-0430">Lectin</keyword>
<dbReference type="InterPro" id="IPR016186">
    <property type="entry name" value="C-type_lectin-like/link_sf"/>
</dbReference>